<dbReference type="Gene3D" id="2.30.30.240">
    <property type="entry name" value="PRC-barrel domain"/>
    <property type="match status" value="2"/>
</dbReference>
<keyword evidence="1" id="KW-0732">Signal</keyword>
<sequence>MNKFMMTTALVAVTSFGTMAHADNHNTAGDTAAMSGSQTVPAFLGSNFIGKTLYTLDTEQARELRESRMGGAQDSWDTTSMGWNSDETFTGGRDAWENIGDIGDVVMTQDGEIRGILIDVGGFLGMGERTVLVDAQELYFVADETNAEDLGGYFVVSALNEADLEALPEWDAEQLNTGFEAQGYGNMTGGTDGAMGGETMNGTDDATAMAQSTEPMAEGTGGMAETDGMAAGDMAATDGTMAREPGIMPDGYVSMEPEARTADRLLGAEVYAMEGDEVANVEDLSMNEGGEVTHAIIDVGGFLGLGTRTVAIELEQLDILWNEQDGDVRVQLPMTAEQLENLPEYEG</sequence>
<accession>A0A1H2VWP0</accession>
<feature type="chain" id="PRO_5011673496" evidence="1">
    <location>
        <begin position="23"/>
        <end position="347"/>
    </location>
</feature>
<organism evidence="3 4">
    <name type="scientific">Roseicitreum antarcticum</name>
    <dbReference type="NCBI Taxonomy" id="564137"/>
    <lineage>
        <taxon>Bacteria</taxon>
        <taxon>Pseudomonadati</taxon>
        <taxon>Pseudomonadota</taxon>
        <taxon>Alphaproteobacteria</taxon>
        <taxon>Rhodobacterales</taxon>
        <taxon>Paracoccaceae</taxon>
        <taxon>Roseicitreum</taxon>
    </lineage>
</organism>
<evidence type="ECO:0000259" key="2">
    <source>
        <dbReference type="Pfam" id="PF05239"/>
    </source>
</evidence>
<reference evidence="3 4" key="1">
    <citation type="submission" date="2016-10" db="EMBL/GenBank/DDBJ databases">
        <authorList>
            <person name="de Groot N.N."/>
        </authorList>
    </citation>
    <scope>NUCLEOTIDE SEQUENCE [LARGE SCALE GENOMIC DNA]</scope>
    <source>
        <strain evidence="3 4">CGMCC 1.8894</strain>
    </source>
</reference>
<keyword evidence="4" id="KW-1185">Reference proteome</keyword>
<protein>
    <submittedName>
        <fullName evidence="3">PRC-barrel domain-containing protein</fullName>
    </submittedName>
</protein>
<evidence type="ECO:0000313" key="4">
    <source>
        <dbReference type="Proteomes" id="UP000198539"/>
    </source>
</evidence>
<feature type="signal peptide" evidence="1">
    <location>
        <begin position="1"/>
        <end position="22"/>
    </location>
</feature>
<dbReference type="AlphaFoldDB" id="A0A1H2VWP0"/>
<dbReference type="OrthoDB" id="7876889at2"/>
<dbReference type="InterPro" id="IPR011033">
    <property type="entry name" value="PRC_barrel-like_sf"/>
</dbReference>
<dbReference type="PANTHER" id="PTHR36505">
    <property type="entry name" value="BLR1072 PROTEIN"/>
    <property type="match status" value="1"/>
</dbReference>
<dbReference type="STRING" id="564137.SAMN04488238_103197"/>
<evidence type="ECO:0000313" key="3">
    <source>
        <dbReference type="EMBL" id="SDW72775.1"/>
    </source>
</evidence>
<gene>
    <name evidence="3" type="ORF">SAMN04488238_103197</name>
</gene>
<evidence type="ECO:0000256" key="1">
    <source>
        <dbReference type="SAM" id="SignalP"/>
    </source>
</evidence>
<feature type="domain" description="PRC-barrel" evidence="2">
    <location>
        <begin position="260"/>
        <end position="319"/>
    </location>
</feature>
<dbReference type="RefSeq" id="WP_092886651.1">
    <property type="nucleotide sequence ID" value="NZ_CP061498.1"/>
</dbReference>
<dbReference type="PANTHER" id="PTHR36505:SF1">
    <property type="entry name" value="BLR1072 PROTEIN"/>
    <property type="match status" value="1"/>
</dbReference>
<dbReference type="InterPro" id="IPR027275">
    <property type="entry name" value="PRC-brl_dom"/>
</dbReference>
<dbReference type="Proteomes" id="UP000198539">
    <property type="component" value="Unassembled WGS sequence"/>
</dbReference>
<name>A0A1H2VWP0_9RHOB</name>
<dbReference type="EMBL" id="FNOM01000003">
    <property type="protein sequence ID" value="SDW72775.1"/>
    <property type="molecule type" value="Genomic_DNA"/>
</dbReference>
<feature type="domain" description="PRC-barrel" evidence="2">
    <location>
        <begin position="97"/>
        <end position="136"/>
    </location>
</feature>
<dbReference type="SUPFAM" id="SSF50346">
    <property type="entry name" value="PRC-barrel domain"/>
    <property type="match status" value="2"/>
</dbReference>
<proteinExistence type="predicted"/>
<dbReference type="Pfam" id="PF05239">
    <property type="entry name" value="PRC"/>
    <property type="match status" value="2"/>
</dbReference>